<dbReference type="GO" id="GO:0016301">
    <property type="term" value="F:kinase activity"/>
    <property type="evidence" value="ECO:0007669"/>
    <property type="project" value="UniProtKB-KW"/>
</dbReference>
<evidence type="ECO:0000256" key="6">
    <source>
        <dbReference type="SAM" id="MobiDB-lite"/>
    </source>
</evidence>
<dbReference type="EnsemblProtists" id="EOD05526">
    <property type="protein sequence ID" value="EOD05526"/>
    <property type="gene ID" value="EMIHUDRAFT_460194"/>
</dbReference>
<comment type="similarity">
    <text evidence="1">Belongs to the PI3/PI4-kinase family. Type II PI4K subfamily.</text>
</comment>
<feature type="domain" description="PI3K/PI4K catalytic" evidence="7">
    <location>
        <begin position="168"/>
        <end position="451"/>
    </location>
</feature>
<keyword evidence="4" id="KW-0418">Kinase</keyword>
<dbReference type="InterPro" id="IPR000403">
    <property type="entry name" value="PI3/4_kinase_cat_dom"/>
</dbReference>
<keyword evidence="2" id="KW-0808">Transferase</keyword>
<name>A0A0D3I2P1_EMIH1</name>
<dbReference type="HOGENOM" id="CLU_469675_0_0_1"/>
<dbReference type="eggNOG" id="KOG2381">
    <property type="taxonomic scope" value="Eukaryota"/>
</dbReference>
<dbReference type="InterPro" id="IPR044571">
    <property type="entry name" value="P4KG1-8"/>
</dbReference>
<keyword evidence="9" id="KW-1185">Reference proteome</keyword>
<sequence>MHPWGSNGIMGRNANPRPPPILPLSAWRRSRDAESLGELEPPDLAIGEMHAGMEVQRRGRSISVDDLMPALPLQRTISAPVSPATTITSPGLQALTPPSTAASWRSKFVLSAHRASPKLEPIGAGRDAHILRLVNESCAALDAGCRPSLVDDGLGGTYIIESPWGSRLPISLFKPRDEEPCGPNNPKGAQQTFIANIGEEGMCPGIRIGDAALNEHLAYTLDATERSRHFCRVPATACVRTEHTSFFDASTGEGASYGEAQASPFRARKDKAGSLQRYVPHDGPADDFSHSLFPTLEVQRIACLDLWLLNADRHGGNILVQRTSTAAADALTPTASSCCGSQLPMPALSLGETAAHRSIVPRGAVMRLVPIDHGFCLPTSLRSVVPNLEWRHWPQARAPLEPEVQEHIARIDADADAALLASRRESGVSDGSIRTLRVGTALLQQGAAAGLSLGEMADIVLVREAEAEADRRIAWECGGATFPREAASGGSGKAVLRCERRGQKRPSTEEAAAAAQREAAFLDCYKARLACYLRGSRSAGGPWLVLLVWGATWLPRERPNSSTSSDEGASKSAFGGYRGAA</sequence>
<dbReference type="AlphaFoldDB" id="A0A0D3I2P1"/>
<evidence type="ECO:0000313" key="9">
    <source>
        <dbReference type="Proteomes" id="UP000013827"/>
    </source>
</evidence>
<evidence type="ECO:0000313" key="8">
    <source>
        <dbReference type="EnsemblProtists" id="EOD05526"/>
    </source>
</evidence>
<dbReference type="PANTHER" id="PTHR45800:SF11">
    <property type="entry name" value="PHOSPHATIDYLINOSITOL 3-KINASE-RELATED PROTEIN KINASE"/>
    <property type="match status" value="1"/>
</dbReference>
<evidence type="ECO:0000256" key="2">
    <source>
        <dbReference type="ARBA" id="ARBA00022679"/>
    </source>
</evidence>
<keyword evidence="3" id="KW-0547">Nucleotide-binding</keyword>
<evidence type="ECO:0000256" key="1">
    <source>
        <dbReference type="ARBA" id="ARBA00008941"/>
    </source>
</evidence>
<feature type="region of interest" description="Disordered" evidence="6">
    <location>
        <begin position="1"/>
        <end position="24"/>
    </location>
</feature>
<accession>A0A0D3I2P1</accession>
<dbReference type="GeneID" id="17251678"/>
<evidence type="ECO:0000256" key="4">
    <source>
        <dbReference type="ARBA" id="ARBA00022777"/>
    </source>
</evidence>
<dbReference type="Proteomes" id="UP000013827">
    <property type="component" value="Unassembled WGS sequence"/>
</dbReference>
<protein>
    <recommendedName>
        <fullName evidence="7">PI3K/PI4K catalytic domain-containing protein</fullName>
    </recommendedName>
</protein>
<dbReference type="PaxDb" id="2903-EOD05526"/>
<evidence type="ECO:0000256" key="5">
    <source>
        <dbReference type="ARBA" id="ARBA00022840"/>
    </source>
</evidence>
<evidence type="ECO:0000256" key="3">
    <source>
        <dbReference type="ARBA" id="ARBA00022741"/>
    </source>
</evidence>
<reference evidence="8" key="2">
    <citation type="submission" date="2024-10" db="UniProtKB">
        <authorList>
            <consortium name="EnsemblProtists"/>
        </authorList>
    </citation>
    <scope>IDENTIFICATION</scope>
</reference>
<proteinExistence type="inferred from homology"/>
<dbReference type="PANTHER" id="PTHR45800">
    <property type="entry name" value="PHOSPHATIDYLINOSITOL 4-KINASE GAMMA"/>
    <property type="match status" value="1"/>
</dbReference>
<dbReference type="Pfam" id="PF00454">
    <property type="entry name" value="PI3_PI4_kinase"/>
    <property type="match status" value="1"/>
</dbReference>
<feature type="region of interest" description="Disordered" evidence="6">
    <location>
        <begin position="557"/>
        <end position="581"/>
    </location>
</feature>
<keyword evidence="5" id="KW-0067">ATP-binding</keyword>
<dbReference type="KEGG" id="ehx:EMIHUDRAFT_460194"/>
<reference evidence="9" key="1">
    <citation type="journal article" date="2013" name="Nature">
        <title>Pan genome of the phytoplankton Emiliania underpins its global distribution.</title>
        <authorList>
            <person name="Read B.A."/>
            <person name="Kegel J."/>
            <person name="Klute M.J."/>
            <person name="Kuo A."/>
            <person name="Lefebvre S.C."/>
            <person name="Maumus F."/>
            <person name="Mayer C."/>
            <person name="Miller J."/>
            <person name="Monier A."/>
            <person name="Salamov A."/>
            <person name="Young J."/>
            <person name="Aguilar M."/>
            <person name="Claverie J.M."/>
            <person name="Frickenhaus S."/>
            <person name="Gonzalez K."/>
            <person name="Herman E.K."/>
            <person name="Lin Y.C."/>
            <person name="Napier J."/>
            <person name="Ogata H."/>
            <person name="Sarno A.F."/>
            <person name="Shmutz J."/>
            <person name="Schroeder D."/>
            <person name="de Vargas C."/>
            <person name="Verret F."/>
            <person name="von Dassow P."/>
            <person name="Valentin K."/>
            <person name="Van de Peer Y."/>
            <person name="Wheeler G."/>
            <person name="Dacks J.B."/>
            <person name="Delwiche C.F."/>
            <person name="Dyhrman S.T."/>
            <person name="Glockner G."/>
            <person name="John U."/>
            <person name="Richards T."/>
            <person name="Worden A.Z."/>
            <person name="Zhang X."/>
            <person name="Grigoriev I.V."/>
            <person name="Allen A.E."/>
            <person name="Bidle K."/>
            <person name="Borodovsky M."/>
            <person name="Bowler C."/>
            <person name="Brownlee C."/>
            <person name="Cock J.M."/>
            <person name="Elias M."/>
            <person name="Gladyshev V.N."/>
            <person name="Groth M."/>
            <person name="Guda C."/>
            <person name="Hadaegh A."/>
            <person name="Iglesias-Rodriguez M.D."/>
            <person name="Jenkins J."/>
            <person name="Jones B.M."/>
            <person name="Lawson T."/>
            <person name="Leese F."/>
            <person name="Lindquist E."/>
            <person name="Lobanov A."/>
            <person name="Lomsadze A."/>
            <person name="Malik S.B."/>
            <person name="Marsh M.E."/>
            <person name="Mackinder L."/>
            <person name="Mock T."/>
            <person name="Mueller-Roeber B."/>
            <person name="Pagarete A."/>
            <person name="Parker M."/>
            <person name="Probert I."/>
            <person name="Quesneville H."/>
            <person name="Raines C."/>
            <person name="Rensing S.A."/>
            <person name="Riano-Pachon D.M."/>
            <person name="Richier S."/>
            <person name="Rokitta S."/>
            <person name="Shiraiwa Y."/>
            <person name="Soanes D.M."/>
            <person name="van der Giezen M."/>
            <person name="Wahlund T.M."/>
            <person name="Williams B."/>
            <person name="Wilson W."/>
            <person name="Wolfe G."/>
            <person name="Wurch L.L."/>
        </authorList>
    </citation>
    <scope>NUCLEOTIDE SEQUENCE</scope>
</reference>
<dbReference type="GO" id="GO:0005524">
    <property type="term" value="F:ATP binding"/>
    <property type="evidence" value="ECO:0007669"/>
    <property type="project" value="UniProtKB-KW"/>
</dbReference>
<organism evidence="8 9">
    <name type="scientific">Emiliania huxleyi (strain CCMP1516)</name>
    <dbReference type="NCBI Taxonomy" id="280463"/>
    <lineage>
        <taxon>Eukaryota</taxon>
        <taxon>Haptista</taxon>
        <taxon>Haptophyta</taxon>
        <taxon>Prymnesiophyceae</taxon>
        <taxon>Isochrysidales</taxon>
        <taxon>Noelaerhabdaceae</taxon>
        <taxon>Emiliania</taxon>
    </lineage>
</organism>
<dbReference type="RefSeq" id="XP_005757955.1">
    <property type="nucleotide sequence ID" value="XM_005757898.1"/>
</dbReference>
<evidence type="ECO:0000259" key="7">
    <source>
        <dbReference type="Pfam" id="PF00454"/>
    </source>
</evidence>